<dbReference type="AlphaFoldDB" id="A0A1H6T680"/>
<evidence type="ECO:0000313" key="3">
    <source>
        <dbReference type="EMBL" id="SEI72637.1"/>
    </source>
</evidence>
<dbReference type="EMBL" id="FNYA01000002">
    <property type="protein sequence ID" value="SEI72637.1"/>
    <property type="molecule type" value="Genomic_DNA"/>
</dbReference>
<evidence type="ECO:0000256" key="1">
    <source>
        <dbReference type="ARBA" id="ARBA00022729"/>
    </source>
</evidence>
<evidence type="ECO:0000259" key="2">
    <source>
        <dbReference type="Pfam" id="PF18962"/>
    </source>
</evidence>
<evidence type="ECO:0000313" key="4">
    <source>
        <dbReference type="Proteomes" id="UP000199702"/>
    </source>
</evidence>
<dbReference type="STRING" id="402734.SAMN05660918_1552"/>
<name>A0A1H6T680_9FLAO</name>
<dbReference type="RefSeq" id="WP_177169131.1">
    <property type="nucleotide sequence ID" value="NZ_FNYA01000002.1"/>
</dbReference>
<dbReference type="Proteomes" id="UP000199702">
    <property type="component" value="Unassembled WGS sequence"/>
</dbReference>
<keyword evidence="1" id="KW-0732">Signal</keyword>
<organism evidence="3 4">
    <name type="scientific">Flavobacterium terrigena</name>
    <dbReference type="NCBI Taxonomy" id="402734"/>
    <lineage>
        <taxon>Bacteria</taxon>
        <taxon>Pseudomonadati</taxon>
        <taxon>Bacteroidota</taxon>
        <taxon>Flavobacteriia</taxon>
        <taxon>Flavobacteriales</taxon>
        <taxon>Flavobacteriaceae</taxon>
        <taxon>Flavobacterium</taxon>
    </lineage>
</organism>
<dbReference type="NCBIfam" id="TIGR04183">
    <property type="entry name" value="Por_Secre_tail"/>
    <property type="match status" value="1"/>
</dbReference>
<dbReference type="Pfam" id="PF18962">
    <property type="entry name" value="Por_Secre_tail"/>
    <property type="match status" value="1"/>
</dbReference>
<dbReference type="InterPro" id="IPR026444">
    <property type="entry name" value="Secre_tail"/>
</dbReference>
<sequence length="235" mass="25189">IYVYAQTGTVPNCTDENSFIVTITPNTNNVTTASACGGYHWAVNNTDYTSSGTYTYVTGCHTETLNLTIDTATTPTGATTQVINGGVASDATIEDIVVSGTGIIWYPTALDAANNTNAIPAGTQLVDGEDYFAVSVNGTCTSSALQVTVTVVLGHASFDLSQLNYYPNPVKDIFNVKYSKEITSVDVYDLTGRKVIEMKPNTLEVQLNMTSLSNAMYIVRLQSVDGITELKVYKN</sequence>
<feature type="domain" description="Secretion system C-terminal sorting" evidence="2">
    <location>
        <begin position="166"/>
        <end position="227"/>
    </location>
</feature>
<feature type="non-terminal residue" evidence="3">
    <location>
        <position position="1"/>
    </location>
</feature>
<gene>
    <name evidence="3" type="ORF">SAMN05660918_1552</name>
</gene>
<reference evidence="4" key="1">
    <citation type="submission" date="2016-10" db="EMBL/GenBank/DDBJ databases">
        <authorList>
            <person name="Varghese N."/>
            <person name="Submissions S."/>
        </authorList>
    </citation>
    <scope>NUCLEOTIDE SEQUENCE [LARGE SCALE GENOMIC DNA]</scope>
    <source>
        <strain evidence="4">DSM 17934</strain>
    </source>
</reference>
<keyword evidence="4" id="KW-1185">Reference proteome</keyword>
<accession>A0A1H6T680</accession>
<proteinExistence type="predicted"/>
<protein>
    <submittedName>
        <fullName evidence="3">Por secretion system C-terminal sorting domain-containing protein</fullName>
    </submittedName>
</protein>